<organism evidence="2 3">
    <name type="scientific">Flavobacterium endoglycinae</name>
    <dbReference type="NCBI Taxonomy" id="2816357"/>
    <lineage>
        <taxon>Bacteria</taxon>
        <taxon>Pseudomonadati</taxon>
        <taxon>Bacteroidota</taxon>
        <taxon>Flavobacteriia</taxon>
        <taxon>Flavobacteriales</taxon>
        <taxon>Flavobacteriaceae</taxon>
        <taxon>Flavobacterium</taxon>
    </lineage>
</organism>
<evidence type="ECO:0000313" key="2">
    <source>
        <dbReference type="EMBL" id="QSW90734.1"/>
    </source>
</evidence>
<gene>
    <name evidence="2" type="ORF">J0383_07960</name>
</gene>
<feature type="coiled-coil region" evidence="1">
    <location>
        <begin position="1"/>
        <end position="42"/>
    </location>
</feature>
<accession>A0ABX7QJC5</accession>
<dbReference type="EMBL" id="CP071448">
    <property type="protein sequence ID" value="QSW90734.1"/>
    <property type="molecule type" value="Genomic_DNA"/>
</dbReference>
<protein>
    <recommendedName>
        <fullName evidence="4">Lacal_2735 family protein</fullName>
    </recommendedName>
</protein>
<evidence type="ECO:0000256" key="1">
    <source>
        <dbReference type="SAM" id="Coils"/>
    </source>
</evidence>
<evidence type="ECO:0008006" key="4">
    <source>
        <dbReference type="Google" id="ProtNLM"/>
    </source>
</evidence>
<dbReference type="Proteomes" id="UP000663440">
    <property type="component" value="Chromosome"/>
</dbReference>
<keyword evidence="1" id="KW-0175">Coiled coil</keyword>
<keyword evidence="3" id="KW-1185">Reference proteome</keyword>
<dbReference type="RefSeq" id="WP_207297883.1">
    <property type="nucleotide sequence ID" value="NZ_CP071448.1"/>
</dbReference>
<name>A0ABX7QJC5_9FLAO</name>
<proteinExistence type="predicted"/>
<evidence type="ECO:0000313" key="3">
    <source>
        <dbReference type="Proteomes" id="UP000663440"/>
    </source>
</evidence>
<reference evidence="2 3" key="1">
    <citation type="submission" date="2021-03" db="EMBL/GenBank/DDBJ databases">
        <title>Flavobacterium kribbensis sp. nov, an endophytic bacteria, isolated from soybean.</title>
        <authorList>
            <person name="Lee J."/>
            <person name="Seo J."/>
        </authorList>
    </citation>
    <scope>NUCLEOTIDE SEQUENCE [LARGE SCALE GENOMIC DNA]</scope>
    <source>
        <strain evidence="2 3">BB8</strain>
    </source>
</reference>
<sequence length="47" mass="5859">MKRTRQRLENLIEELNQWLNDNSKEHEARTQMEEKLREAKQELAEYK</sequence>